<dbReference type="PANTHER" id="PTHR20883:SF49">
    <property type="entry name" value="PHYTANOYL-COA DIOXYGENASE"/>
    <property type="match status" value="1"/>
</dbReference>
<organism evidence="2">
    <name type="scientific">marine metagenome</name>
    <dbReference type="NCBI Taxonomy" id="408172"/>
    <lineage>
        <taxon>unclassified sequences</taxon>
        <taxon>metagenomes</taxon>
        <taxon>ecological metagenomes</taxon>
    </lineage>
</organism>
<gene>
    <name evidence="2" type="ORF">METZ01_LOCUS56349</name>
</gene>
<dbReference type="Pfam" id="PF05721">
    <property type="entry name" value="PhyH"/>
    <property type="match status" value="1"/>
</dbReference>
<reference evidence="2" key="1">
    <citation type="submission" date="2018-05" db="EMBL/GenBank/DDBJ databases">
        <authorList>
            <person name="Lanie J.A."/>
            <person name="Ng W.-L."/>
            <person name="Kazmierczak K.M."/>
            <person name="Andrzejewski T.M."/>
            <person name="Davidsen T.M."/>
            <person name="Wayne K.J."/>
            <person name="Tettelin H."/>
            <person name="Glass J.I."/>
            <person name="Rusch D."/>
            <person name="Podicherti R."/>
            <person name="Tsui H.-C.T."/>
            <person name="Winkler M.E."/>
        </authorList>
    </citation>
    <scope>NUCLEOTIDE SEQUENCE</scope>
</reference>
<evidence type="ECO:0000313" key="2">
    <source>
        <dbReference type="EMBL" id="SVA03495.1"/>
    </source>
</evidence>
<name>A0A381SHG4_9ZZZZ</name>
<proteinExistence type="predicted"/>
<feature type="region of interest" description="Disordered" evidence="1">
    <location>
        <begin position="255"/>
        <end position="289"/>
    </location>
</feature>
<protein>
    <recommendedName>
        <fullName evidence="3">Fe2OG dioxygenase domain-containing protein</fullName>
    </recommendedName>
</protein>
<accession>A0A381SHG4</accession>
<dbReference type="EMBL" id="UINC01003117">
    <property type="protein sequence ID" value="SVA03495.1"/>
    <property type="molecule type" value="Genomic_DNA"/>
</dbReference>
<dbReference type="InterPro" id="IPR008775">
    <property type="entry name" value="Phytyl_CoA_dOase-like"/>
</dbReference>
<dbReference type="Gene3D" id="2.60.120.620">
    <property type="entry name" value="q2cbj1_9rhob like domain"/>
    <property type="match status" value="1"/>
</dbReference>
<evidence type="ECO:0008006" key="3">
    <source>
        <dbReference type="Google" id="ProtNLM"/>
    </source>
</evidence>
<sequence length="289" mass="30916">MSALSTEPLRPVTDDELARFVADGVVHLPGILPTAWLEHLTGPVDETIADPSITADMTALRAGLGGAGDKAEEGGRFLSGVDHWLHDSAFASFATTSPLPAIAGALMCADRIHLYEDSVLVKEPGTVEATVLHQDLGYFHLSGERICTCWVPLDPVSVDSGAMVYVRGSHRSGTVYRPNWFVTRDPLPDTEGEAVPTIQPDDDRVACIPAEPGDVIVHHAATLHGSGPNRSATTRRRAVSVRYCGDGVRYEIRPGAPSKPHHAHIRSGDPVVDHPGCPQVWSRPVGSGR</sequence>
<dbReference type="AlphaFoldDB" id="A0A381SHG4"/>
<evidence type="ECO:0000256" key="1">
    <source>
        <dbReference type="SAM" id="MobiDB-lite"/>
    </source>
</evidence>
<dbReference type="SUPFAM" id="SSF51197">
    <property type="entry name" value="Clavaminate synthase-like"/>
    <property type="match status" value="1"/>
</dbReference>
<dbReference type="PANTHER" id="PTHR20883">
    <property type="entry name" value="PHYTANOYL-COA DIOXYGENASE DOMAIN CONTAINING 1"/>
    <property type="match status" value="1"/>
</dbReference>